<dbReference type="GeneID" id="36527416"/>
<gene>
    <name evidence="1" type="ORF">BDW47DRAFT_93598</name>
</gene>
<dbReference type="RefSeq" id="XP_024674261.1">
    <property type="nucleotide sequence ID" value="XM_024820256.1"/>
</dbReference>
<organism evidence="1 2">
    <name type="scientific">Aspergillus candidus</name>
    <dbReference type="NCBI Taxonomy" id="41067"/>
    <lineage>
        <taxon>Eukaryota</taxon>
        <taxon>Fungi</taxon>
        <taxon>Dikarya</taxon>
        <taxon>Ascomycota</taxon>
        <taxon>Pezizomycotina</taxon>
        <taxon>Eurotiomycetes</taxon>
        <taxon>Eurotiomycetidae</taxon>
        <taxon>Eurotiales</taxon>
        <taxon>Aspergillaceae</taxon>
        <taxon>Aspergillus</taxon>
        <taxon>Aspergillus subgen. Circumdati</taxon>
    </lineage>
</organism>
<evidence type="ECO:0000313" key="2">
    <source>
        <dbReference type="Proteomes" id="UP000234585"/>
    </source>
</evidence>
<dbReference type="AlphaFoldDB" id="A0A2I2FI09"/>
<accession>A0A2I2FI09</accession>
<dbReference type="Proteomes" id="UP000234585">
    <property type="component" value="Unassembled WGS sequence"/>
</dbReference>
<evidence type="ECO:0000313" key="1">
    <source>
        <dbReference type="EMBL" id="PLB40249.1"/>
    </source>
</evidence>
<name>A0A2I2FI09_ASPCN</name>
<sequence length="65" mass="7143">MNSPYRAYSPYCGGHGYHHRHSSFRRLGPRARVGGLVKVALVGTCTYFICKKVIFAGARSDGQSP</sequence>
<keyword evidence="2" id="KW-1185">Reference proteome</keyword>
<dbReference type="OrthoDB" id="4468080at2759"/>
<proteinExistence type="predicted"/>
<protein>
    <submittedName>
        <fullName evidence="1">Uncharacterized protein</fullName>
    </submittedName>
</protein>
<reference evidence="1 2" key="1">
    <citation type="submission" date="2017-12" db="EMBL/GenBank/DDBJ databases">
        <authorList>
            <consortium name="DOE Joint Genome Institute"/>
            <person name="Haridas S."/>
            <person name="Kjaerbolling I."/>
            <person name="Vesth T.C."/>
            <person name="Frisvad J.C."/>
            <person name="Nybo J.L."/>
            <person name="Theobald S."/>
            <person name="Kuo A."/>
            <person name="Bowyer P."/>
            <person name="Matsuda Y."/>
            <person name="Mondo S."/>
            <person name="Lyhne E.K."/>
            <person name="Kogle M.E."/>
            <person name="Clum A."/>
            <person name="Lipzen A."/>
            <person name="Salamov A."/>
            <person name="Ngan C.Y."/>
            <person name="Daum C."/>
            <person name="Chiniquy J."/>
            <person name="Barry K."/>
            <person name="LaButti K."/>
            <person name="Simmons B.A."/>
            <person name="Magnuson J.K."/>
            <person name="Mortensen U.H."/>
            <person name="Larsen T.O."/>
            <person name="Grigoriev I.V."/>
            <person name="Baker S.E."/>
            <person name="Andersen M.R."/>
            <person name="Nordberg H.P."/>
            <person name="Cantor M.N."/>
            <person name="Hua S.X."/>
        </authorList>
    </citation>
    <scope>NUCLEOTIDE SEQUENCE [LARGE SCALE GENOMIC DNA]</scope>
    <source>
        <strain evidence="1 2">CBS 102.13</strain>
    </source>
</reference>
<dbReference type="EMBL" id="KZ559125">
    <property type="protein sequence ID" value="PLB40249.1"/>
    <property type="molecule type" value="Genomic_DNA"/>
</dbReference>